<reference evidence="3" key="1">
    <citation type="journal article" date="2011" name="Appl. Environ. Microbiol.">
        <title>Common ancestry and novel genetic traits of Francisella novicida-like isolates from North America and Australia as revealed by comparative genomic analyses.</title>
        <authorList>
            <person name="Siddaramappa S."/>
            <person name="Challacombe J.F."/>
            <person name="Petersen J.M."/>
            <person name="Pillai S."/>
            <person name="Hogg G."/>
            <person name="Kuske C.R."/>
        </authorList>
    </citation>
    <scope>NUCLEOTIDE SEQUENCE [LARGE SCALE GENOMIC DNA]</scope>
    <source>
        <strain evidence="3">3523</strain>
    </source>
</reference>
<dbReference type="Gene3D" id="2.30.30.290">
    <property type="entry name" value="YopX-like domains"/>
    <property type="match status" value="1"/>
</dbReference>
<proteinExistence type="predicted"/>
<protein>
    <recommendedName>
        <fullName evidence="1">YopX protein domain-containing protein</fullName>
    </recommendedName>
</protein>
<dbReference type="Pfam" id="PF09643">
    <property type="entry name" value="YopX"/>
    <property type="match status" value="1"/>
</dbReference>
<dbReference type="NCBIfam" id="TIGR01671">
    <property type="entry name" value="phage_TIGR01671"/>
    <property type="match status" value="1"/>
</dbReference>
<evidence type="ECO:0000313" key="2">
    <source>
        <dbReference type="EMBL" id="AEE26325.1"/>
    </source>
</evidence>
<sequence length="120" mass="14262">MREIKFRAWDKKNKKMLKFNEIYPSMYTYDDSLEAMFSNAKDDGLEFMQYTGFEDENGVEIYTGDIVEYANTVDSYVGVVEYVNRYTAFRCVFPDGRWTDLYECIKVIGNKFENLEILEK</sequence>
<dbReference type="AlphaFoldDB" id="F4BFT1"/>
<dbReference type="Proteomes" id="UP000008303">
    <property type="component" value="Chromosome"/>
</dbReference>
<name>F4BFT1_9GAMM</name>
<dbReference type="RefSeq" id="WP_014548323.1">
    <property type="nucleotide sequence ID" value="NC_017449.1"/>
</dbReference>
<gene>
    <name evidence="2" type="ordered locus">FN3523_1022</name>
</gene>
<dbReference type="InterPro" id="IPR023385">
    <property type="entry name" value="YopX-like_C"/>
</dbReference>
<evidence type="ECO:0000313" key="3">
    <source>
        <dbReference type="Proteomes" id="UP000008303"/>
    </source>
</evidence>
<dbReference type="HOGENOM" id="CLU_107462_3_1_6"/>
<dbReference type="EMBL" id="CP002558">
    <property type="protein sequence ID" value="AEE26325.1"/>
    <property type="molecule type" value="Genomic_DNA"/>
</dbReference>
<feature type="domain" description="YopX protein" evidence="1">
    <location>
        <begin position="5"/>
        <end position="119"/>
    </location>
</feature>
<dbReference type="SUPFAM" id="SSF159006">
    <property type="entry name" value="YopX-like"/>
    <property type="match status" value="1"/>
</dbReference>
<dbReference type="eggNOG" id="ENOG5033ART">
    <property type="taxonomic scope" value="Bacteria"/>
</dbReference>
<organism evidence="2 3">
    <name type="scientific">Francisella hispaniensis</name>
    <dbReference type="NCBI Taxonomy" id="622488"/>
    <lineage>
        <taxon>Bacteria</taxon>
        <taxon>Pseudomonadati</taxon>
        <taxon>Pseudomonadota</taxon>
        <taxon>Gammaproteobacteria</taxon>
        <taxon>Thiotrichales</taxon>
        <taxon>Francisellaceae</taxon>
        <taxon>Francisella</taxon>
    </lineage>
</organism>
<dbReference type="KEGG" id="fcn:FN3523_1022"/>
<accession>F4BFT1</accession>
<dbReference type="PATRIC" id="fig|676032.3.peg.1029"/>
<evidence type="ECO:0000259" key="1">
    <source>
        <dbReference type="Pfam" id="PF09643"/>
    </source>
</evidence>
<dbReference type="Gene3D" id="3.30.1490.160">
    <property type="entry name" value="ctc02137 like domains"/>
    <property type="match status" value="1"/>
</dbReference>
<dbReference type="InterPro" id="IPR010024">
    <property type="entry name" value="CHP16711"/>
</dbReference>
<dbReference type="InterPro" id="IPR019096">
    <property type="entry name" value="YopX_protein"/>
</dbReference>